<feature type="compositionally biased region" description="Low complexity" evidence="1">
    <location>
        <begin position="181"/>
        <end position="200"/>
    </location>
</feature>
<organism evidence="3 4">
    <name type="scientific">Antarctobacter heliothermus</name>
    <dbReference type="NCBI Taxonomy" id="74033"/>
    <lineage>
        <taxon>Bacteria</taxon>
        <taxon>Pseudomonadati</taxon>
        <taxon>Pseudomonadota</taxon>
        <taxon>Alphaproteobacteria</taxon>
        <taxon>Rhodobacterales</taxon>
        <taxon>Roseobacteraceae</taxon>
        <taxon>Antarctobacter</taxon>
    </lineage>
</organism>
<dbReference type="SMART" id="SM00327">
    <property type="entry name" value="VWA"/>
    <property type="match status" value="1"/>
</dbReference>
<dbReference type="PANTHER" id="PTHR10579:SF43">
    <property type="entry name" value="ZINC FINGER (C3HC4-TYPE RING FINGER) FAMILY PROTEIN"/>
    <property type="match status" value="1"/>
</dbReference>
<accession>A0A239E4H7</accession>
<dbReference type="Pfam" id="PF12034">
    <property type="entry name" value="YfbK_C"/>
    <property type="match status" value="1"/>
</dbReference>
<dbReference type="Gene3D" id="3.40.50.410">
    <property type="entry name" value="von Willebrand factor, type A domain"/>
    <property type="match status" value="1"/>
</dbReference>
<dbReference type="Pfam" id="PF12450">
    <property type="entry name" value="vWF_A"/>
    <property type="match status" value="1"/>
</dbReference>
<proteinExistence type="predicted"/>
<dbReference type="Proteomes" id="UP000198440">
    <property type="component" value="Unassembled WGS sequence"/>
</dbReference>
<dbReference type="Pfam" id="PF00092">
    <property type="entry name" value="VWA"/>
    <property type="match status" value="1"/>
</dbReference>
<dbReference type="PROSITE" id="PS50234">
    <property type="entry name" value="VWFA"/>
    <property type="match status" value="1"/>
</dbReference>
<dbReference type="InterPro" id="IPR021908">
    <property type="entry name" value="YfbK_C"/>
</dbReference>
<dbReference type="AlphaFoldDB" id="A0A239E4H7"/>
<gene>
    <name evidence="3" type="ORF">SAMN04488078_101349</name>
</gene>
<evidence type="ECO:0000313" key="3">
    <source>
        <dbReference type="EMBL" id="SNS39379.1"/>
    </source>
</evidence>
<sequence>MSDDLDDLKRAFDAGLPGPDPDKRAATIALAMKNFDRTQESADLARQTSEPTEKAGIFRGAKQMFANISNRGLLTATTAIAAVAMVALIPVLQDSQPPEITLIPASKPEGKPAVDPVAQPDAKLDDSVALAPKQPPVEPEVLAEPLDLAFDAPVVMNKRAADPGAATVGRQMVAPSPQPMAPAGASRMRAPAPASPGAGPSVSLETGVFNFEGGVPTTRPMPIPVPDQIVRPDPDTEAFPDAEDNPIKVTAEAPVSTFSIDVDTASWSMIRNSLSRGMLPPTGAVRIEEMVNYFSYDYPAPEGDAPFATHVGVADSPWVDGTQIVHIGLQGMLPDTRPPMNLVFLIDTSGSMNNPTKLPLLKQSFRLMLGQLGENDTIAIVTYAGSAGLALAPTKATERDTILAALESMHAGGSTAGQAGLQQAYATAAKMAKDGDEDAVSRVILATDGDFNVGISDPDALKDFIADKRDEGTYLSVLGFGRGNLDDATMQALAQTGNGIASYIDTLAEAQKVLVDQLTGALVPIANDVKIQVEWNPALVAEYRLIGYETRALKREDFNNDKVDAGEIGAGHQVTAIYAITPVGSPARMTDPLRYAAGDVQPKPDDTGELGFLRLRYKTPGEDTSKLIETPINADAAPLAEGNWALAIAGFGQILRGSDLIGDWSMGDAIALAQASKGDDPFGYRQEAITLMRLTESLQK</sequence>
<dbReference type="InterPro" id="IPR051266">
    <property type="entry name" value="CLCR"/>
</dbReference>
<dbReference type="InterPro" id="IPR002035">
    <property type="entry name" value="VWF_A"/>
</dbReference>
<dbReference type="InterPro" id="IPR036465">
    <property type="entry name" value="vWFA_dom_sf"/>
</dbReference>
<feature type="domain" description="VWFA" evidence="2">
    <location>
        <begin position="341"/>
        <end position="522"/>
    </location>
</feature>
<dbReference type="CDD" id="cd01465">
    <property type="entry name" value="vWA_subgroup"/>
    <property type="match status" value="1"/>
</dbReference>
<name>A0A239E4H7_9RHOB</name>
<evidence type="ECO:0000313" key="4">
    <source>
        <dbReference type="Proteomes" id="UP000198440"/>
    </source>
</evidence>
<reference evidence="3 4" key="1">
    <citation type="submission" date="2017-06" db="EMBL/GenBank/DDBJ databases">
        <authorList>
            <person name="Kim H.J."/>
            <person name="Triplett B.A."/>
        </authorList>
    </citation>
    <scope>NUCLEOTIDE SEQUENCE [LARGE SCALE GENOMIC DNA]</scope>
    <source>
        <strain evidence="3 4">DSM 11445</strain>
    </source>
</reference>
<dbReference type="RefSeq" id="WP_089277549.1">
    <property type="nucleotide sequence ID" value="NZ_FZON01000013.1"/>
</dbReference>
<protein>
    <submittedName>
        <fullName evidence="3">Ca-activated chloride channel family protein</fullName>
    </submittedName>
</protein>
<evidence type="ECO:0000259" key="2">
    <source>
        <dbReference type="PROSITE" id="PS50234"/>
    </source>
</evidence>
<evidence type="ECO:0000256" key="1">
    <source>
        <dbReference type="SAM" id="MobiDB-lite"/>
    </source>
</evidence>
<dbReference type="OrthoDB" id="9805121at2"/>
<feature type="region of interest" description="Disordered" evidence="1">
    <location>
        <begin position="174"/>
        <end position="200"/>
    </location>
</feature>
<dbReference type="EMBL" id="FZON01000013">
    <property type="protein sequence ID" value="SNS39379.1"/>
    <property type="molecule type" value="Genomic_DNA"/>
</dbReference>
<dbReference type="PANTHER" id="PTHR10579">
    <property type="entry name" value="CALCIUM-ACTIVATED CHLORIDE CHANNEL REGULATOR"/>
    <property type="match status" value="1"/>
</dbReference>
<dbReference type="SUPFAM" id="SSF53300">
    <property type="entry name" value="vWA-like"/>
    <property type="match status" value="1"/>
</dbReference>
<dbReference type="InterPro" id="IPR022156">
    <property type="entry name" value="Uncharacterised_YfbK_N"/>
</dbReference>